<evidence type="ECO:0000313" key="2">
    <source>
        <dbReference type="Proteomes" id="UP000612456"/>
    </source>
</evidence>
<evidence type="ECO:0000313" key="1">
    <source>
        <dbReference type="EMBL" id="GGD51465.1"/>
    </source>
</evidence>
<comment type="caution">
    <text evidence="1">The sequence shown here is derived from an EMBL/GenBank/DDBJ whole genome shotgun (WGS) entry which is preliminary data.</text>
</comment>
<dbReference type="InterPro" id="IPR011990">
    <property type="entry name" value="TPR-like_helical_dom_sf"/>
</dbReference>
<accession>A0A916YLP7</accession>
<dbReference type="Gene3D" id="2.60.40.10">
    <property type="entry name" value="Immunoglobulins"/>
    <property type="match status" value="1"/>
</dbReference>
<organism evidence="1 2">
    <name type="scientific">Paenibacillus nasutitermitis</name>
    <dbReference type="NCBI Taxonomy" id="1652958"/>
    <lineage>
        <taxon>Bacteria</taxon>
        <taxon>Bacillati</taxon>
        <taxon>Bacillota</taxon>
        <taxon>Bacilli</taxon>
        <taxon>Bacillales</taxon>
        <taxon>Paenibacillaceae</taxon>
        <taxon>Paenibacillus</taxon>
    </lineage>
</organism>
<proteinExistence type="predicted"/>
<keyword evidence="2" id="KW-1185">Reference proteome</keyword>
<protein>
    <recommendedName>
        <fullName evidence="3">Carboxypeptidase regulatory-like domain-containing protein</fullName>
    </recommendedName>
</protein>
<sequence>MKLTVKIKHLVLFATVTAAVFILLLQFISPRTEIEAAQQQFDNGAAGSKERLLRLIDTTASGKQKWELIRKNIIETGSETAATGYDIYVGPNSTMMIGDQPNKQSLSLSDKLSYLEDYLQNGPSDGYLVRAARQLAVYYQTEGLPDQAAAVLDDGIKRMKEAYQSYEKNELLLQKASIYASFEQYDKAEEIFKQLGDRLGANDWDMNGRVARERAQLLISRDGIEHALIYVDSEIAAYRKSWNAAKAGKPDQESGTPAALEHLTGLKANLEYFRNRSGGRLATVSGTIMRNDGTPLAGVGVFLRDESSANRSVSEGDPYGTITDAHGHYEFRNVLPQDYQLNLGLSFDQIDGWTWPVNYDDWLEVEQGGKVIRDVTMHPLLELISPVNQQVVSGQSVSFQWEKVEGAAYYALNGQLQTRNGTIGTQLVSHIPDNRIELTLNKLYDHKFGISYTDHNNWETVDPVTLLGFANTDNRFSWSVDAYDKNGQILTRSNGYRLNTDTLGNLPFFYMKERRMTTPDTLLMKGRLSEALALYKRAWSDNAGDVHSLRMIIRLLDAQALLSRDQTGEELPYLLRMMELNPSESYAYSILDAYYTQDDWNSYTDFRARYAHLLADQFSSYTQSVYGIVLMKQGKLDEAREELRQGLLKDDSHRFVGIYLAIELAAGSSFDNVIQLAAQYPERSFGELKHPDWRLLTEEMKNEKETLPSDVYMKDVQEKLSWFIANEQEKLRSWIASTGSSPMKAFIQALLEVN</sequence>
<evidence type="ECO:0008006" key="3">
    <source>
        <dbReference type="Google" id="ProtNLM"/>
    </source>
</evidence>
<dbReference type="InterPro" id="IPR013783">
    <property type="entry name" value="Ig-like_fold"/>
</dbReference>
<reference evidence="1" key="1">
    <citation type="journal article" date="2014" name="Int. J. Syst. Evol. Microbiol.">
        <title>Complete genome sequence of Corynebacterium casei LMG S-19264T (=DSM 44701T), isolated from a smear-ripened cheese.</title>
        <authorList>
            <consortium name="US DOE Joint Genome Institute (JGI-PGF)"/>
            <person name="Walter F."/>
            <person name="Albersmeier A."/>
            <person name="Kalinowski J."/>
            <person name="Ruckert C."/>
        </authorList>
    </citation>
    <scope>NUCLEOTIDE SEQUENCE</scope>
    <source>
        <strain evidence="1">CGMCC 1.15178</strain>
    </source>
</reference>
<dbReference type="AlphaFoldDB" id="A0A916YLP7"/>
<gene>
    <name evidence="1" type="ORF">GCM10010911_06260</name>
</gene>
<dbReference type="InterPro" id="IPR008969">
    <property type="entry name" value="CarboxyPept-like_regulatory"/>
</dbReference>
<name>A0A916YLP7_9BACL</name>
<dbReference type="Gene3D" id="1.25.40.10">
    <property type="entry name" value="Tetratricopeptide repeat domain"/>
    <property type="match status" value="1"/>
</dbReference>
<dbReference type="SUPFAM" id="SSF49464">
    <property type="entry name" value="Carboxypeptidase regulatory domain-like"/>
    <property type="match status" value="1"/>
</dbReference>
<reference evidence="1" key="2">
    <citation type="submission" date="2020-09" db="EMBL/GenBank/DDBJ databases">
        <authorList>
            <person name="Sun Q."/>
            <person name="Zhou Y."/>
        </authorList>
    </citation>
    <scope>NUCLEOTIDE SEQUENCE</scope>
    <source>
        <strain evidence="1">CGMCC 1.15178</strain>
    </source>
</reference>
<dbReference type="EMBL" id="BMHP01000001">
    <property type="protein sequence ID" value="GGD51465.1"/>
    <property type="molecule type" value="Genomic_DNA"/>
</dbReference>
<dbReference type="Proteomes" id="UP000612456">
    <property type="component" value="Unassembled WGS sequence"/>
</dbReference>
<dbReference type="SUPFAM" id="SSF48452">
    <property type="entry name" value="TPR-like"/>
    <property type="match status" value="2"/>
</dbReference>
<dbReference type="RefSeq" id="WP_188989019.1">
    <property type="nucleotide sequence ID" value="NZ_BMHP01000001.1"/>
</dbReference>